<keyword evidence="2" id="KW-1185">Reference proteome</keyword>
<sequence length="127" mass="14398">MVCSSPQVMFCCSTLMMKKTPITLLKHLDSKIHEASLSKFLFVQPQVTFLDHLISSKGMALSPERLFFFFIQNSIHLIILARMGTVTQQDVSRKVFCICSARQSKAQTFKQSCLQKVTFKSDFSAPL</sequence>
<dbReference type="EMBL" id="JAHRIQ010048664">
    <property type="protein sequence ID" value="MEQ2237285.1"/>
    <property type="molecule type" value="Genomic_DNA"/>
</dbReference>
<comment type="caution">
    <text evidence="1">The sequence shown here is derived from an EMBL/GenBank/DDBJ whole genome shotgun (WGS) entry which is preliminary data.</text>
</comment>
<evidence type="ECO:0000313" key="1">
    <source>
        <dbReference type="EMBL" id="MEQ2237285.1"/>
    </source>
</evidence>
<organism evidence="1 2">
    <name type="scientific">Ilyodon furcidens</name>
    <name type="common">goldbreast splitfin</name>
    <dbReference type="NCBI Taxonomy" id="33524"/>
    <lineage>
        <taxon>Eukaryota</taxon>
        <taxon>Metazoa</taxon>
        <taxon>Chordata</taxon>
        <taxon>Craniata</taxon>
        <taxon>Vertebrata</taxon>
        <taxon>Euteleostomi</taxon>
        <taxon>Actinopterygii</taxon>
        <taxon>Neopterygii</taxon>
        <taxon>Teleostei</taxon>
        <taxon>Neoteleostei</taxon>
        <taxon>Acanthomorphata</taxon>
        <taxon>Ovalentaria</taxon>
        <taxon>Atherinomorphae</taxon>
        <taxon>Cyprinodontiformes</taxon>
        <taxon>Goodeidae</taxon>
        <taxon>Ilyodon</taxon>
    </lineage>
</organism>
<proteinExistence type="predicted"/>
<name>A0ABV0TWK2_9TELE</name>
<dbReference type="Proteomes" id="UP001482620">
    <property type="component" value="Unassembled WGS sequence"/>
</dbReference>
<protein>
    <submittedName>
        <fullName evidence="1">Uncharacterized protein</fullName>
    </submittedName>
</protein>
<reference evidence="1 2" key="1">
    <citation type="submission" date="2021-06" db="EMBL/GenBank/DDBJ databases">
        <authorList>
            <person name="Palmer J.M."/>
        </authorList>
    </citation>
    <scope>NUCLEOTIDE SEQUENCE [LARGE SCALE GENOMIC DNA]</scope>
    <source>
        <strain evidence="2">if_2019</strain>
        <tissue evidence="1">Muscle</tissue>
    </source>
</reference>
<evidence type="ECO:0000313" key="2">
    <source>
        <dbReference type="Proteomes" id="UP001482620"/>
    </source>
</evidence>
<accession>A0ABV0TWK2</accession>
<gene>
    <name evidence="1" type="ORF">ILYODFUR_021633</name>
</gene>